<dbReference type="Proteomes" id="UP000218231">
    <property type="component" value="Unassembled WGS sequence"/>
</dbReference>
<proteinExistence type="predicted"/>
<evidence type="ECO:0000313" key="1">
    <source>
        <dbReference type="EMBL" id="PAV76480.1"/>
    </source>
</evidence>
<comment type="caution">
    <text evidence="1">The sequence shown here is derived from an EMBL/GenBank/DDBJ whole genome shotgun (WGS) entry which is preliminary data.</text>
</comment>
<dbReference type="EMBL" id="LIAE01007883">
    <property type="protein sequence ID" value="PAV76480.1"/>
    <property type="molecule type" value="Genomic_DNA"/>
</dbReference>
<gene>
    <name evidence="1" type="ORF">WR25_11623</name>
</gene>
<name>A0A2A2KRA7_9BILA</name>
<reference evidence="1 2" key="1">
    <citation type="journal article" date="2017" name="Curr. Biol.">
        <title>Genome architecture and evolution of a unichromosomal asexual nematode.</title>
        <authorList>
            <person name="Fradin H."/>
            <person name="Zegar C."/>
            <person name="Gutwein M."/>
            <person name="Lucas J."/>
            <person name="Kovtun M."/>
            <person name="Corcoran D."/>
            <person name="Baugh L.R."/>
            <person name="Kiontke K."/>
            <person name="Gunsalus K."/>
            <person name="Fitch D.H."/>
            <person name="Piano F."/>
        </authorList>
    </citation>
    <scope>NUCLEOTIDE SEQUENCE [LARGE SCALE GENOMIC DNA]</scope>
    <source>
        <strain evidence="1">PF1309</strain>
    </source>
</reference>
<evidence type="ECO:0000313" key="2">
    <source>
        <dbReference type="Proteomes" id="UP000218231"/>
    </source>
</evidence>
<organism evidence="1 2">
    <name type="scientific">Diploscapter pachys</name>
    <dbReference type="NCBI Taxonomy" id="2018661"/>
    <lineage>
        <taxon>Eukaryota</taxon>
        <taxon>Metazoa</taxon>
        <taxon>Ecdysozoa</taxon>
        <taxon>Nematoda</taxon>
        <taxon>Chromadorea</taxon>
        <taxon>Rhabditida</taxon>
        <taxon>Rhabditina</taxon>
        <taxon>Rhabditomorpha</taxon>
        <taxon>Rhabditoidea</taxon>
        <taxon>Rhabditidae</taxon>
        <taxon>Diploscapter</taxon>
    </lineage>
</organism>
<protein>
    <submittedName>
        <fullName evidence="1">Uncharacterized protein</fullName>
    </submittedName>
</protein>
<keyword evidence="2" id="KW-1185">Reference proteome</keyword>
<dbReference type="AlphaFoldDB" id="A0A2A2KRA7"/>
<accession>A0A2A2KRA7</accession>
<sequence>MRVLMDGLSHEEGQLVGVLAGRGHADRSGPTERNSSAIHVRELEGQDLVSVGTELRVIVHHVVADRSHGALVDVLRHQKSEAYRVVDHSSGVRVDERILKNAEDAHVDFLSDDGEREQDLEVLGQAGLLHHLCTRVLHEAHFLIANVGDLTVSGSVSVQNDPFRQLAVGLLVAMQGL</sequence>